<feature type="signal peptide" evidence="7">
    <location>
        <begin position="1"/>
        <end position="19"/>
    </location>
</feature>
<dbReference type="PANTHER" id="PTHR11552:SF147">
    <property type="entry name" value="CHOLINE DEHYDROGENASE, MITOCHONDRIAL"/>
    <property type="match status" value="1"/>
</dbReference>
<feature type="binding site" evidence="6">
    <location>
        <begin position="123"/>
        <end position="126"/>
    </location>
    <ligand>
        <name>FAD</name>
        <dbReference type="ChEBI" id="CHEBI:57692"/>
    </ligand>
</feature>
<proteinExistence type="inferred from homology"/>
<evidence type="ECO:0000256" key="5">
    <source>
        <dbReference type="PIRSR" id="PIRSR000137-1"/>
    </source>
</evidence>
<evidence type="ECO:0000256" key="6">
    <source>
        <dbReference type="PIRSR" id="PIRSR000137-2"/>
    </source>
</evidence>
<evidence type="ECO:0000256" key="1">
    <source>
        <dbReference type="ARBA" id="ARBA00001974"/>
    </source>
</evidence>
<dbReference type="AlphaFoldDB" id="A0A8H6ZB18"/>
<feature type="active site" description="Proton acceptor" evidence="5">
    <location>
        <position position="535"/>
    </location>
</feature>
<keyword evidence="4 6" id="KW-0274">FAD</keyword>
<keyword evidence="10" id="KW-1185">Reference proteome</keyword>
<keyword evidence="3" id="KW-0285">Flavoprotein</keyword>
<dbReference type="InterPro" id="IPR012132">
    <property type="entry name" value="GMC_OxRdtase"/>
</dbReference>
<name>A0A8H6ZB18_9AGAR</name>
<dbReference type="PANTHER" id="PTHR11552">
    <property type="entry name" value="GLUCOSE-METHANOL-CHOLINE GMC OXIDOREDUCTASE"/>
    <property type="match status" value="1"/>
</dbReference>
<gene>
    <name evidence="9" type="ORF">MSAN_00291800</name>
</gene>
<dbReference type="EMBL" id="JACAZH010000002">
    <property type="protein sequence ID" value="KAF7374107.1"/>
    <property type="molecule type" value="Genomic_DNA"/>
</dbReference>
<evidence type="ECO:0000256" key="2">
    <source>
        <dbReference type="ARBA" id="ARBA00010790"/>
    </source>
</evidence>
<comment type="cofactor">
    <cofactor evidence="1 6">
        <name>FAD</name>
        <dbReference type="ChEBI" id="CHEBI:57692"/>
    </cofactor>
</comment>
<dbReference type="OrthoDB" id="269227at2759"/>
<accession>A0A8H6ZB18</accession>
<dbReference type="SUPFAM" id="SSF54373">
    <property type="entry name" value="FAD-linked reductases, C-terminal domain"/>
    <property type="match status" value="1"/>
</dbReference>
<feature type="binding site" evidence="6">
    <location>
        <position position="258"/>
    </location>
    <ligand>
        <name>FAD</name>
        <dbReference type="ChEBI" id="CHEBI:57692"/>
    </ligand>
</feature>
<dbReference type="Gene3D" id="3.30.560.10">
    <property type="entry name" value="Glucose Oxidase, domain 3"/>
    <property type="match status" value="1"/>
</dbReference>
<dbReference type="PROSITE" id="PS00624">
    <property type="entry name" value="GMC_OXRED_2"/>
    <property type="match status" value="1"/>
</dbReference>
<evidence type="ECO:0000313" key="9">
    <source>
        <dbReference type="EMBL" id="KAF7374107.1"/>
    </source>
</evidence>
<dbReference type="GO" id="GO:0016614">
    <property type="term" value="F:oxidoreductase activity, acting on CH-OH group of donors"/>
    <property type="evidence" value="ECO:0007669"/>
    <property type="project" value="InterPro"/>
</dbReference>
<evidence type="ECO:0000256" key="3">
    <source>
        <dbReference type="ARBA" id="ARBA00022630"/>
    </source>
</evidence>
<sequence>MARLLLAGILALSTTLCSGIIVENAAALQALKINFDFIVVGGGTAGNVVANRLSDNPGTMVLLLEAGGSNADVLNIIVPFYAPRATPDTAQDWNYTTTAQVGLNGRSVTYNRGFVLGGSSSVNYMVYTRGSMDDFDRWAKVTGDEGWSWESLYPYFLKNEDFTSNTTGHYDPSVHGYSGINTVSLSGYPTPIDSRIIDTTTQLDGYPFNLDMNSGNPIGIGWGQATIKDGSRSSSATSYLGSQYIARPNLHVLLNARVTRVLQTATGVVRSVEFVQDLDGPKYTVNATKEVILSAGSIGSPNILLHSGIGDSSALTELGISSVHNLPAVGQKSHRPLLVIPAIPCQLNRYLGHRDAQRHVVGGGVHRVEYRSHGSSGPTSAHYELIFCNGMLPPPPATGNFMSILPVVVSPASRGSITLGSNDPLADPLINPNLLGADVDLVIMREAVKSAIRYTTAPAWDGYVLSTLGLTDTSDAGIEAYIRANAGTIYHPVGSVAMSPKGASWGALNPDLTVKGLTGIRVVDMSIVPFIPAAHTQVSAYIIGERASDLIKQTWGIN</sequence>
<protein>
    <submittedName>
        <fullName evidence="9">GMC oxidoreductase</fullName>
    </submittedName>
</protein>
<feature type="domain" description="Glucose-methanol-choline oxidoreductase N-terminal" evidence="8">
    <location>
        <begin position="296"/>
        <end position="310"/>
    </location>
</feature>
<dbReference type="InterPro" id="IPR036188">
    <property type="entry name" value="FAD/NAD-bd_sf"/>
</dbReference>
<dbReference type="Pfam" id="PF00732">
    <property type="entry name" value="GMC_oxred_N"/>
    <property type="match status" value="1"/>
</dbReference>
<evidence type="ECO:0000259" key="8">
    <source>
        <dbReference type="PROSITE" id="PS00624"/>
    </source>
</evidence>
<comment type="similarity">
    <text evidence="2">Belongs to the GMC oxidoreductase family.</text>
</comment>
<dbReference type="Pfam" id="PF05199">
    <property type="entry name" value="GMC_oxred_C"/>
    <property type="match status" value="1"/>
</dbReference>
<feature type="chain" id="PRO_5034670766" evidence="7">
    <location>
        <begin position="20"/>
        <end position="558"/>
    </location>
</feature>
<evidence type="ECO:0000256" key="7">
    <source>
        <dbReference type="SAM" id="SignalP"/>
    </source>
</evidence>
<dbReference type="Gene3D" id="3.50.50.60">
    <property type="entry name" value="FAD/NAD(P)-binding domain"/>
    <property type="match status" value="1"/>
</dbReference>
<dbReference type="PIRSF" id="PIRSF000137">
    <property type="entry name" value="Alcohol_oxidase"/>
    <property type="match status" value="1"/>
</dbReference>
<evidence type="ECO:0000313" key="10">
    <source>
        <dbReference type="Proteomes" id="UP000623467"/>
    </source>
</evidence>
<organism evidence="9 10">
    <name type="scientific">Mycena sanguinolenta</name>
    <dbReference type="NCBI Taxonomy" id="230812"/>
    <lineage>
        <taxon>Eukaryota</taxon>
        <taxon>Fungi</taxon>
        <taxon>Dikarya</taxon>
        <taxon>Basidiomycota</taxon>
        <taxon>Agaricomycotina</taxon>
        <taxon>Agaricomycetes</taxon>
        <taxon>Agaricomycetidae</taxon>
        <taxon>Agaricales</taxon>
        <taxon>Marasmiineae</taxon>
        <taxon>Mycenaceae</taxon>
        <taxon>Mycena</taxon>
    </lineage>
</organism>
<dbReference type="SUPFAM" id="SSF51905">
    <property type="entry name" value="FAD/NAD(P)-binding domain"/>
    <property type="match status" value="1"/>
</dbReference>
<keyword evidence="7" id="KW-0732">Signal</keyword>
<dbReference type="GO" id="GO:0050660">
    <property type="term" value="F:flavin adenine dinucleotide binding"/>
    <property type="evidence" value="ECO:0007669"/>
    <property type="project" value="InterPro"/>
</dbReference>
<dbReference type="Proteomes" id="UP000623467">
    <property type="component" value="Unassembled WGS sequence"/>
</dbReference>
<dbReference type="InterPro" id="IPR007867">
    <property type="entry name" value="GMC_OxRtase_C"/>
</dbReference>
<comment type="caution">
    <text evidence="9">The sequence shown here is derived from an EMBL/GenBank/DDBJ whole genome shotgun (WGS) entry which is preliminary data.</text>
</comment>
<feature type="active site" description="Proton donor" evidence="5">
    <location>
        <position position="491"/>
    </location>
</feature>
<evidence type="ECO:0000256" key="4">
    <source>
        <dbReference type="ARBA" id="ARBA00022827"/>
    </source>
</evidence>
<dbReference type="InterPro" id="IPR000172">
    <property type="entry name" value="GMC_OxRdtase_N"/>
</dbReference>
<feature type="binding site" evidence="6">
    <location>
        <position position="115"/>
    </location>
    <ligand>
        <name>FAD</name>
        <dbReference type="ChEBI" id="CHEBI:57692"/>
    </ligand>
</feature>
<reference evidence="9" key="1">
    <citation type="submission" date="2020-05" db="EMBL/GenBank/DDBJ databases">
        <title>Mycena genomes resolve the evolution of fungal bioluminescence.</title>
        <authorList>
            <person name="Tsai I.J."/>
        </authorList>
    </citation>
    <scope>NUCLEOTIDE SEQUENCE</scope>
    <source>
        <strain evidence="9">160909Yilan</strain>
    </source>
</reference>